<gene>
    <name evidence="1" type="ORF">SAMN05444170_2484</name>
</gene>
<accession>A0A1M7TRT1</accession>
<dbReference type="Gene3D" id="3.10.620.30">
    <property type="match status" value="1"/>
</dbReference>
<evidence type="ECO:0008006" key="3">
    <source>
        <dbReference type="Google" id="ProtNLM"/>
    </source>
</evidence>
<organism evidence="1 2">
    <name type="scientific">Bradyrhizobium erythrophlei</name>
    <dbReference type="NCBI Taxonomy" id="1437360"/>
    <lineage>
        <taxon>Bacteria</taxon>
        <taxon>Pseudomonadati</taxon>
        <taxon>Pseudomonadota</taxon>
        <taxon>Alphaproteobacteria</taxon>
        <taxon>Hyphomicrobiales</taxon>
        <taxon>Nitrobacteraceae</taxon>
        <taxon>Bradyrhizobium</taxon>
    </lineage>
</organism>
<reference evidence="2" key="1">
    <citation type="submission" date="2016-11" db="EMBL/GenBank/DDBJ databases">
        <authorList>
            <person name="Varghese N."/>
            <person name="Submissions S."/>
        </authorList>
    </citation>
    <scope>NUCLEOTIDE SEQUENCE [LARGE SCALE GENOMIC DNA]</scope>
    <source>
        <strain evidence="2">GAS401</strain>
    </source>
</reference>
<dbReference type="RefSeq" id="WP_072818129.1">
    <property type="nucleotide sequence ID" value="NZ_LT670849.1"/>
</dbReference>
<sequence>MPNVPIGDCLHVYLEIAEEVNYSLLHNNRELLNALTLTKLVDRPLRDIAIRVELFVGAASYPYRYTHALLDEVQLALAPKVKIPLTENLPRSLRERVQSTVYVKVTCENETAFEDTRRVTLIPVDEWLDDTEKNPWLPSFVLPRDPAILKIINSSRRYLIGIMDDPAAGFDGYQESVSRVDKQVQAIWTALVNEYRIQYINPPPAYSEQTQRLRTPTEILNSNSGTCIDLALLLASCLEYIGVYPVVVLLVDHAFVGYWRSEGAHDHFVSVKTIPPTVPGVGSRAAREAALPYVDAYGWRLTKLNYAEVMAYVTSGHLVMLEATYLTAAKRFAEAQEQGRANLRSRKEFDSLLDIQVARMASPPVTPLPIVND</sequence>
<evidence type="ECO:0000313" key="2">
    <source>
        <dbReference type="Proteomes" id="UP000184096"/>
    </source>
</evidence>
<dbReference type="OrthoDB" id="9757917at2"/>
<dbReference type="EMBL" id="LT670849">
    <property type="protein sequence ID" value="SHN73464.1"/>
    <property type="molecule type" value="Genomic_DNA"/>
</dbReference>
<proteinExistence type="predicted"/>
<dbReference type="Proteomes" id="UP000184096">
    <property type="component" value="Chromosome I"/>
</dbReference>
<name>A0A1M7TRT1_9BRAD</name>
<protein>
    <recommendedName>
        <fullName evidence="3">Transglutaminase-like superfamily protein</fullName>
    </recommendedName>
</protein>
<evidence type="ECO:0000313" key="1">
    <source>
        <dbReference type="EMBL" id="SHN73464.1"/>
    </source>
</evidence>
<dbReference type="AlphaFoldDB" id="A0A1M7TRT1"/>
<keyword evidence="2" id="KW-1185">Reference proteome</keyword>